<name>A0A248UBR9_9HYPH</name>
<protein>
    <submittedName>
        <fullName evidence="1">Uncharacterized protein</fullName>
    </submittedName>
</protein>
<dbReference type="RefSeq" id="WP_157743411.1">
    <property type="nucleotide sequence ID" value="NZ_CP022603.1"/>
</dbReference>
<dbReference type="AlphaFoldDB" id="A0A248UBR9"/>
<evidence type="ECO:0000313" key="1">
    <source>
        <dbReference type="EMBL" id="ASV84175.1"/>
    </source>
</evidence>
<sequence>MGQILHGSATTTEAVRRATRGIALRLRDETCKGLKEKNKRRIPCSSFG</sequence>
<dbReference type="Proteomes" id="UP000215256">
    <property type="component" value="Chromosome 2"/>
</dbReference>
<dbReference type="EMBL" id="CP022603">
    <property type="protein sequence ID" value="ASV84175.1"/>
    <property type="molecule type" value="Genomic_DNA"/>
</dbReference>
<organism evidence="1 2">
    <name type="scientific">Ochrobactrum quorumnocens</name>
    <dbReference type="NCBI Taxonomy" id="271865"/>
    <lineage>
        <taxon>Bacteria</taxon>
        <taxon>Pseudomonadati</taxon>
        <taxon>Pseudomonadota</taxon>
        <taxon>Alphaproteobacteria</taxon>
        <taxon>Hyphomicrobiales</taxon>
        <taxon>Brucellaceae</taxon>
        <taxon>Brucella/Ochrobactrum group</taxon>
        <taxon>Ochrobactrum</taxon>
    </lineage>
</organism>
<accession>A0A248UBR9</accession>
<evidence type="ECO:0000313" key="2">
    <source>
        <dbReference type="Proteomes" id="UP000215256"/>
    </source>
</evidence>
<dbReference type="KEGG" id="och:CES85_4967"/>
<gene>
    <name evidence="1" type="ORF">CES85_4967</name>
</gene>
<reference evidence="1 2" key="1">
    <citation type="submission" date="2017-07" db="EMBL/GenBank/DDBJ databases">
        <title>Phylogenetic study on the rhizospheric bacterium Ochrobactrum sp. A44.</title>
        <authorList>
            <person name="Krzyzanowska D.M."/>
            <person name="Ossowicki A."/>
            <person name="Rajewska M."/>
            <person name="Maciag T."/>
            <person name="Kaczynski Z."/>
            <person name="Czerwicka M."/>
            <person name="Jafra S."/>
        </authorList>
    </citation>
    <scope>NUCLEOTIDE SEQUENCE [LARGE SCALE GENOMIC DNA]</scope>
    <source>
        <strain evidence="1 2">A44</strain>
    </source>
</reference>
<proteinExistence type="predicted"/>